<dbReference type="PANTHER" id="PTHR11842:SF11">
    <property type="entry name" value="MITOTIC SPINDLE ASSEMBLY CHECKPOINT PROTEIN MAD2A"/>
    <property type="match status" value="1"/>
</dbReference>
<dbReference type="GO" id="GO:0005654">
    <property type="term" value="C:nucleoplasm"/>
    <property type="evidence" value="ECO:0007669"/>
    <property type="project" value="TreeGrafter"/>
</dbReference>
<reference evidence="10" key="1">
    <citation type="submission" date="2017-02" db="UniProtKB">
        <authorList>
            <consortium name="WormBaseParasite"/>
        </authorList>
    </citation>
    <scope>IDENTIFICATION</scope>
</reference>
<evidence type="ECO:0000256" key="1">
    <source>
        <dbReference type="ARBA" id="ARBA00004123"/>
    </source>
</evidence>
<evidence type="ECO:0000256" key="6">
    <source>
        <dbReference type="ARBA" id="ARBA00023306"/>
    </source>
</evidence>
<dbReference type="WBParaSite" id="HDID_0000988001-mRNA-1">
    <property type="protein sequence ID" value="HDID_0000988001-mRNA-1"/>
    <property type="gene ID" value="HDID_0000988001"/>
</dbReference>
<dbReference type="Gene3D" id="3.30.900.10">
    <property type="entry name" value="HORMA domain"/>
    <property type="match status" value="2"/>
</dbReference>
<proteinExistence type="inferred from homology"/>
<evidence type="ECO:0000256" key="3">
    <source>
        <dbReference type="ARBA" id="ARBA00022618"/>
    </source>
</evidence>
<organism evidence="10">
    <name type="scientific">Hymenolepis diminuta</name>
    <name type="common">Rat tapeworm</name>
    <dbReference type="NCBI Taxonomy" id="6216"/>
    <lineage>
        <taxon>Eukaryota</taxon>
        <taxon>Metazoa</taxon>
        <taxon>Spiralia</taxon>
        <taxon>Lophotrochozoa</taxon>
        <taxon>Platyhelminthes</taxon>
        <taxon>Cestoda</taxon>
        <taxon>Eucestoda</taxon>
        <taxon>Cyclophyllidea</taxon>
        <taxon>Hymenolepididae</taxon>
        <taxon>Hymenolepis</taxon>
    </lineage>
</organism>
<keyword evidence="5" id="KW-0539">Nucleus</keyword>
<dbReference type="InterPro" id="IPR045091">
    <property type="entry name" value="Mad2-like"/>
</dbReference>
<dbReference type="Proteomes" id="UP000274504">
    <property type="component" value="Unassembled WGS sequence"/>
</dbReference>
<dbReference type="GO" id="GO:0007094">
    <property type="term" value="P:mitotic spindle assembly checkpoint signaling"/>
    <property type="evidence" value="ECO:0007669"/>
    <property type="project" value="TreeGrafter"/>
</dbReference>
<keyword evidence="4" id="KW-0498">Mitosis</keyword>
<dbReference type="Pfam" id="PF02301">
    <property type="entry name" value="HORMA"/>
    <property type="match status" value="1"/>
</dbReference>
<evidence type="ECO:0000256" key="4">
    <source>
        <dbReference type="ARBA" id="ARBA00022776"/>
    </source>
</evidence>
<keyword evidence="3" id="KW-0132">Cell division</keyword>
<evidence type="ECO:0000313" key="10">
    <source>
        <dbReference type="WBParaSite" id="HDID_0000988001-mRNA-1"/>
    </source>
</evidence>
<evidence type="ECO:0000313" key="8">
    <source>
        <dbReference type="EMBL" id="VDL62297.1"/>
    </source>
</evidence>
<dbReference type="PROSITE" id="PS50815">
    <property type="entry name" value="HORMA"/>
    <property type="match status" value="1"/>
</dbReference>
<dbReference type="GO" id="GO:0005737">
    <property type="term" value="C:cytoplasm"/>
    <property type="evidence" value="ECO:0007669"/>
    <property type="project" value="TreeGrafter"/>
</dbReference>
<evidence type="ECO:0000259" key="7">
    <source>
        <dbReference type="PROSITE" id="PS50815"/>
    </source>
</evidence>
<dbReference type="InterPro" id="IPR003511">
    <property type="entry name" value="HORMA_dom"/>
</dbReference>
<reference evidence="8 9" key="2">
    <citation type="submission" date="2018-11" db="EMBL/GenBank/DDBJ databases">
        <authorList>
            <consortium name="Pathogen Informatics"/>
        </authorList>
    </citation>
    <scope>NUCLEOTIDE SEQUENCE [LARGE SCALE GENOMIC DNA]</scope>
</reference>
<keyword evidence="6" id="KW-0131">Cell cycle</keyword>
<evidence type="ECO:0000313" key="9">
    <source>
        <dbReference type="Proteomes" id="UP000274504"/>
    </source>
</evidence>
<evidence type="ECO:0000256" key="5">
    <source>
        <dbReference type="ARBA" id="ARBA00023242"/>
    </source>
</evidence>
<dbReference type="SUPFAM" id="SSF56019">
    <property type="entry name" value="The spindle assembly checkpoint protein mad2"/>
    <property type="match status" value="1"/>
</dbReference>
<dbReference type="EMBL" id="UYSG01011430">
    <property type="protein sequence ID" value="VDL62297.1"/>
    <property type="molecule type" value="Genomic_DNA"/>
</dbReference>
<accession>A0A0R3SW59</accession>
<dbReference type="InterPro" id="IPR036570">
    <property type="entry name" value="HORMA_dom_sf"/>
</dbReference>
<comment type="subcellular location">
    <subcellularLocation>
        <location evidence="1">Nucleus</location>
    </subcellularLocation>
</comment>
<name>A0A0R3SW59_HYMDI</name>
<dbReference type="OrthoDB" id="1806at2759"/>
<protein>
    <submittedName>
        <fullName evidence="10">HORMA domain-containing protein</fullName>
    </submittedName>
</protein>
<dbReference type="STRING" id="6216.A0A0R3SW59"/>
<evidence type="ECO:0000256" key="2">
    <source>
        <dbReference type="ARBA" id="ARBA00010348"/>
    </source>
</evidence>
<gene>
    <name evidence="8" type="ORF">HDID_LOCUS9878</name>
</gene>
<comment type="similarity">
    <text evidence="2">Belongs to the MAD2 family.</text>
</comment>
<dbReference type="PANTHER" id="PTHR11842">
    <property type="entry name" value="MITOTIC SPINDLE ASSEMBLY CHECKPOINT PROTEIN MAD2"/>
    <property type="match status" value="1"/>
</dbReference>
<dbReference type="GO" id="GO:0000776">
    <property type="term" value="C:kinetochore"/>
    <property type="evidence" value="ECO:0007669"/>
    <property type="project" value="TreeGrafter"/>
</dbReference>
<dbReference type="GO" id="GO:0051301">
    <property type="term" value="P:cell division"/>
    <property type="evidence" value="ECO:0007669"/>
    <property type="project" value="UniProtKB-KW"/>
</dbReference>
<sequence length="155" mass="17612">MQEVKTLSAIDLKGSVEIIADYFNVAINNILYNRAIYPESSFKRVKKFGRSVLIATDEELIKYLDKLIDQLKVGQFWNVGLGAIVRQIVASSSFLPNIKETCTFDLLVYTNRNCEIPEGWDESGPCFVPNSAQVQLRSFSTKIHQVESIVSYRQK</sequence>
<dbReference type="AlphaFoldDB" id="A0A0R3SW59"/>
<feature type="domain" description="HORMA" evidence="7">
    <location>
        <begin position="13"/>
        <end position="155"/>
    </location>
</feature>